<reference evidence="4 5" key="1">
    <citation type="submission" date="2024-10" db="EMBL/GenBank/DDBJ databases">
        <title>The Natural Products Discovery Center: Release of the First 8490 Sequenced Strains for Exploring Actinobacteria Biosynthetic Diversity.</title>
        <authorList>
            <person name="Kalkreuter E."/>
            <person name="Kautsar S.A."/>
            <person name="Yang D."/>
            <person name="Bader C.D."/>
            <person name="Teijaro C.N."/>
            <person name="Fluegel L."/>
            <person name="Davis C.M."/>
            <person name="Simpson J.R."/>
            <person name="Lauterbach L."/>
            <person name="Steele A.D."/>
            <person name="Gui C."/>
            <person name="Meng S."/>
            <person name="Li G."/>
            <person name="Viehrig K."/>
            <person name="Ye F."/>
            <person name="Su P."/>
            <person name="Kiefer A.F."/>
            <person name="Nichols A."/>
            <person name="Cepeda A.J."/>
            <person name="Yan W."/>
            <person name="Fan B."/>
            <person name="Jiang Y."/>
            <person name="Adhikari A."/>
            <person name="Zheng C.-J."/>
            <person name="Schuster L."/>
            <person name="Cowan T.M."/>
            <person name="Smanski M.J."/>
            <person name="Chevrette M.G."/>
            <person name="De Carvalho L.P.S."/>
            <person name="Shen B."/>
        </authorList>
    </citation>
    <scope>NUCLEOTIDE SEQUENCE [LARGE SCALE GENOMIC DNA]</scope>
    <source>
        <strain evidence="4 5">NPDC017990</strain>
    </source>
</reference>
<evidence type="ECO:0000313" key="5">
    <source>
        <dbReference type="Proteomes" id="UP001610818"/>
    </source>
</evidence>
<dbReference type="EMBL" id="JBIRGQ010000004">
    <property type="protein sequence ID" value="MFH8547912.1"/>
    <property type="molecule type" value="Genomic_DNA"/>
</dbReference>
<dbReference type="Pfam" id="PF03816">
    <property type="entry name" value="LytR_cpsA_psr"/>
    <property type="match status" value="1"/>
</dbReference>
<dbReference type="RefSeq" id="WP_397714272.1">
    <property type="nucleotide sequence ID" value="NZ_JBIRGN010000004.1"/>
</dbReference>
<feature type="domain" description="Cell envelope-related transcriptional attenuator" evidence="3">
    <location>
        <begin position="32"/>
        <end position="179"/>
    </location>
</feature>
<dbReference type="InterPro" id="IPR050922">
    <property type="entry name" value="LytR/CpsA/Psr_CW_biosynth"/>
</dbReference>
<dbReference type="PANTHER" id="PTHR33392:SF6">
    <property type="entry name" value="POLYISOPRENYL-TEICHOIC ACID--PEPTIDOGLYCAN TEICHOIC ACID TRANSFERASE TAGU"/>
    <property type="match status" value="1"/>
</dbReference>
<gene>
    <name evidence="4" type="ORF">ACH4F9_23160</name>
</gene>
<evidence type="ECO:0000259" key="3">
    <source>
        <dbReference type="Pfam" id="PF03816"/>
    </source>
</evidence>
<evidence type="ECO:0000313" key="4">
    <source>
        <dbReference type="EMBL" id="MFH8547912.1"/>
    </source>
</evidence>
<name>A0ABW7QSD9_9ACTN</name>
<keyword evidence="5" id="KW-1185">Reference proteome</keyword>
<evidence type="ECO:0000256" key="2">
    <source>
        <dbReference type="SAM" id="MobiDB-lite"/>
    </source>
</evidence>
<proteinExistence type="inferred from homology"/>
<dbReference type="Proteomes" id="UP001610818">
    <property type="component" value="Unassembled WGS sequence"/>
</dbReference>
<dbReference type="PANTHER" id="PTHR33392">
    <property type="entry name" value="POLYISOPRENYL-TEICHOIC ACID--PEPTIDOGLYCAN TEICHOIC ACID TRANSFERASE TAGU"/>
    <property type="match status" value="1"/>
</dbReference>
<dbReference type="NCBIfam" id="TIGR00350">
    <property type="entry name" value="lytR_cpsA_psr"/>
    <property type="match status" value="1"/>
</dbReference>
<protein>
    <submittedName>
        <fullName evidence="4">LCP family protein</fullName>
    </submittedName>
</protein>
<feature type="region of interest" description="Disordered" evidence="2">
    <location>
        <begin position="273"/>
        <end position="301"/>
    </location>
</feature>
<comment type="similarity">
    <text evidence="1">Belongs to the LytR/CpsA/Psr (LCP) family.</text>
</comment>
<evidence type="ECO:0000256" key="1">
    <source>
        <dbReference type="ARBA" id="ARBA00006068"/>
    </source>
</evidence>
<dbReference type="InterPro" id="IPR004474">
    <property type="entry name" value="LytR_CpsA_psr"/>
</dbReference>
<dbReference type="Gene3D" id="3.40.630.190">
    <property type="entry name" value="LCP protein"/>
    <property type="match status" value="1"/>
</dbReference>
<accession>A0ABW7QSD9</accession>
<comment type="caution">
    <text evidence="4">The sequence shown here is derived from an EMBL/GenBank/DDBJ whole genome shotgun (WGS) entry which is preliminary data.</text>
</comment>
<sequence length="301" mass="32891">MNILLMGTDGRDTITREEKRKFHAGGVACDCTDTLMLVHVSRARDRVSVVSLPRDSYAEIPAHRDEATGSMRAARPGKINGAYAQGGPTLSVRTVEGMTGVRVDRYLQLDFRRFMDSVETVGGVEVCTPRPLRDKTTKLDLAPGTHRLGGGRALQYVRSRHVDDSADFGRIQRQQRFLIGALRGVRAQNVLADPLRAARLSRSLVGAARTDRGFSARQLLSVARVVGRIPPSSMEFTTVPVSGFSTSLNGALEWDRAKAAKVFRALDADRPLTRPDSTARLSDPPRFGSPATVRGHTLACR</sequence>
<organism evidence="4 5">
    <name type="scientific">Streptomyces longisporoflavus</name>
    <dbReference type="NCBI Taxonomy" id="28044"/>
    <lineage>
        <taxon>Bacteria</taxon>
        <taxon>Bacillati</taxon>
        <taxon>Actinomycetota</taxon>
        <taxon>Actinomycetes</taxon>
        <taxon>Kitasatosporales</taxon>
        <taxon>Streptomycetaceae</taxon>
        <taxon>Streptomyces</taxon>
    </lineage>
</organism>